<organism evidence="1 2">
    <name type="scientific">Methylacidiphilum fumariolicum (strain SolV)</name>
    <dbReference type="NCBI Taxonomy" id="1156937"/>
    <lineage>
        <taxon>Bacteria</taxon>
        <taxon>Pseudomonadati</taxon>
        <taxon>Verrucomicrobiota</taxon>
        <taxon>Methylacidiphilae</taxon>
        <taxon>Methylacidiphilales</taxon>
        <taxon>Methylacidiphilaceae</taxon>
        <taxon>Methylacidiphilum (ex Ratnadevi et al. 2023)</taxon>
    </lineage>
</organism>
<dbReference type="AlphaFoldDB" id="I0JYZ5"/>
<reference evidence="1 2" key="1">
    <citation type="journal article" date="2012" name="J. Bacteriol.">
        <title>Draft Genome Sequence of the Volcano-Inhabiting Thermoacidophilic Methanotroph Methylacidiphilum fumariolicum Strain SolV.</title>
        <authorList>
            <person name="Khadem A.F."/>
            <person name="Wieczorek A.S."/>
            <person name="Pol A."/>
            <person name="Vuilleumier S."/>
            <person name="Harhangi H.R."/>
            <person name="Dunfield P.F."/>
            <person name="Kalyuzhnaya M.G."/>
            <person name="Murrell J.C."/>
            <person name="Francoijs K.-J."/>
            <person name="Stunnenberg H.G."/>
            <person name="Stein L.Y."/>
            <person name="DiSpirito A.A."/>
            <person name="Semrau J.D."/>
            <person name="Lajus A."/>
            <person name="Medigue C."/>
            <person name="Klotz M.G."/>
            <person name="Jetten M.S.M."/>
            <person name="Op den Camp H.J.M."/>
        </authorList>
    </citation>
    <scope>NUCLEOTIDE SEQUENCE [LARGE SCALE GENOMIC DNA]</scope>
    <source>
        <strain evidence="1 2">SolV</strain>
    </source>
</reference>
<gene>
    <name evidence="1" type="ORF">MFUM_700013</name>
</gene>
<protein>
    <submittedName>
        <fullName evidence="1">Uncharacterized protein</fullName>
    </submittedName>
</protein>
<dbReference type="Proteomes" id="UP000004837">
    <property type="component" value="Unassembled WGS sequence"/>
</dbReference>
<name>I0JYZ5_METFB</name>
<evidence type="ECO:0000313" key="2">
    <source>
        <dbReference type="Proteomes" id="UP000004837"/>
    </source>
</evidence>
<sequence length="69" mass="7818">MSCGMSESAGPSAIGRKTRRFELLDWVLTKWMKNHGLAFLSQKVVVYGKEWTGSNQSVEREALVGWRIC</sequence>
<evidence type="ECO:0000313" key="1">
    <source>
        <dbReference type="EMBL" id="CCG92464.1"/>
    </source>
</evidence>
<dbReference type="EMBL" id="CAHT01000078">
    <property type="protein sequence ID" value="CCG92464.1"/>
    <property type="molecule type" value="Genomic_DNA"/>
</dbReference>
<accession>I0JYZ5</accession>
<proteinExistence type="predicted"/>
<comment type="caution">
    <text evidence="1">The sequence shown here is derived from an EMBL/GenBank/DDBJ whole genome shotgun (WGS) entry which is preliminary data.</text>
</comment>
<dbReference type="InParanoid" id="I0JYZ5"/>